<evidence type="ECO:0000256" key="2">
    <source>
        <dbReference type="ARBA" id="ARBA00005061"/>
    </source>
</evidence>
<comment type="catalytic activity">
    <reaction evidence="10">
        <text>7,8-dihydroneopterin 3'-triphosphate + H2O = 6-carboxy-5,6,7,8-tetrahydropterin + triphosphate + acetaldehyde + 2 H(+)</text>
        <dbReference type="Rhea" id="RHEA:27966"/>
        <dbReference type="ChEBI" id="CHEBI:15343"/>
        <dbReference type="ChEBI" id="CHEBI:15377"/>
        <dbReference type="ChEBI" id="CHEBI:15378"/>
        <dbReference type="ChEBI" id="CHEBI:18036"/>
        <dbReference type="ChEBI" id="CHEBI:58462"/>
        <dbReference type="ChEBI" id="CHEBI:61032"/>
        <dbReference type="EC" id="4.1.2.50"/>
    </reaction>
</comment>
<gene>
    <name evidence="11" type="ORF">AFAEC_a0014</name>
</gene>
<keyword evidence="7" id="KW-0862">Zinc</keyword>
<comment type="similarity">
    <text evidence="3">Belongs to the PTPS family. QueD subfamily.</text>
</comment>
<evidence type="ECO:0000313" key="11">
    <source>
        <dbReference type="EMBL" id="QKF74460.1"/>
    </source>
</evidence>
<evidence type="ECO:0000256" key="8">
    <source>
        <dbReference type="ARBA" id="ARBA00023239"/>
    </source>
</evidence>
<keyword evidence="11" id="KW-0614">Plasmid</keyword>
<evidence type="ECO:0000256" key="1">
    <source>
        <dbReference type="ARBA" id="ARBA00001947"/>
    </source>
</evidence>
<name>A0A6M8MU94_9BACT</name>
<dbReference type="GO" id="GO:0046872">
    <property type="term" value="F:metal ion binding"/>
    <property type="evidence" value="ECO:0007669"/>
    <property type="project" value="UniProtKB-KW"/>
</dbReference>
<dbReference type="AlphaFoldDB" id="A0A6M8MU94"/>
<reference evidence="11" key="1">
    <citation type="submission" date="2020-05" db="EMBL/GenBank/DDBJ databases">
        <title>Complete genome sequencing of Campylobacter and Arcobacter type strains.</title>
        <authorList>
            <person name="Miller W.G."/>
            <person name="Yee E."/>
        </authorList>
    </citation>
    <scope>NUCLEOTIDE SEQUENCE [LARGE SCALE GENOMIC DNA]</scope>
    <source>
        <strain evidence="11">CCUG 66484</strain>
        <plasmid evidence="11">pAFAEC</plasmid>
    </source>
</reference>
<sequence>MIIRKKFKFEGAHIVRNCSTKRCKTSIHGHSYKVEVFFTSNKLDNGFMILDFGLTKKHIKNIIDSFDHAYSLWVEESNEFKEFFKTNSQRWIEMPVSPSAEAYSLMFLKFIDHILKNTIFSNGEGNIQVTSVRVHETKTGYAEAFREDMDLIELDIRKVVFSDEVINEWKNKDELLKILSIEK</sequence>
<dbReference type="EC" id="4.1.2.50" evidence="4"/>
<dbReference type="KEGG" id="afc:AFAEC_a0014"/>
<dbReference type="EMBL" id="CP053838">
    <property type="protein sequence ID" value="QKF74460.1"/>
    <property type="molecule type" value="Genomic_DNA"/>
</dbReference>
<keyword evidence="6" id="KW-0479">Metal-binding</keyword>
<comment type="pathway">
    <text evidence="2">Purine metabolism; 7-cyano-7-deazaguanine biosynthesis.</text>
</comment>
<dbReference type="OrthoDB" id="9804698at2"/>
<evidence type="ECO:0000256" key="7">
    <source>
        <dbReference type="ARBA" id="ARBA00022833"/>
    </source>
</evidence>
<evidence type="ECO:0000256" key="5">
    <source>
        <dbReference type="ARBA" id="ARBA00018141"/>
    </source>
</evidence>
<evidence type="ECO:0000256" key="9">
    <source>
        <dbReference type="ARBA" id="ARBA00031449"/>
    </source>
</evidence>
<dbReference type="Pfam" id="PF01242">
    <property type="entry name" value="PTPS"/>
    <property type="match status" value="1"/>
</dbReference>
<dbReference type="InterPro" id="IPR038418">
    <property type="entry name" value="6-PTP_synth/QueD_sf"/>
</dbReference>
<evidence type="ECO:0000256" key="10">
    <source>
        <dbReference type="ARBA" id="ARBA00048807"/>
    </source>
</evidence>
<dbReference type="SUPFAM" id="SSF55620">
    <property type="entry name" value="Tetrahydrobiopterin biosynthesis enzymes-like"/>
    <property type="match status" value="1"/>
</dbReference>
<evidence type="ECO:0000256" key="6">
    <source>
        <dbReference type="ARBA" id="ARBA00022723"/>
    </source>
</evidence>
<dbReference type="PANTHER" id="PTHR12589:SF7">
    <property type="entry name" value="6-PYRUVOYL TETRAHYDROBIOPTERIN SYNTHASE"/>
    <property type="match status" value="1"/>
</dbReference>
<evidence type="ECO:0000256" key="4">
    <source>
        <dbReference type="ARBA" id="ARBA00012982"/>
    </source>
</evidence>
<dbReference type="GO" id="GO:0070497">
    <property type="term" value="F:6-carboxytetrahydropterin synthase activity"/>
    <property type="evidence" value="ECO:0007669"/>
    <property type="project" value="UniProtKB-EC"/>
</dbReference>
<comment type="cofactor">
    <cofactor evidence="1">
        <name>Zn(2+)</name>
        <dbReference type="ChEBI" id="CHEBI:29105"/>
    </cofactor>
</comment>
<dbReference type="RefSeq" id="WP_026806298.1">
    <property type="nucleotide sequence ID" value="NZ_CP053838.1"/>
</dbReference>
<dbReference type="UniPathway" id="UPA00391"/>
<geneLocation type="plasmid" evidence="11">
    <name>pAFAEC</name>
</geneLocation>
<proteinExistence type="inferred from homology"/>
<dbReference type="InterPro" id="IPR007115">
    <property type="entry name" value="6-PTP_synth/QueD"/>
</dbReference>
<organism evidence="11">
    <name type="scientific">Aliarcobacter faecis</name>
    <dbReference type="NCBI Taxonomy" id="1564138"/>
    <lineage>
        <taxon>Bacteria</taxon>
        <taxon>Pseudomonadati</taxon>
        <taxon>Campylobacterota</taxon>
        <taxon>Epsilonproteobacteria</taxon>
        <taxon>Campylobacterales</taxon>
        <taxon>Arcobacteraceae</taxon>
        <taxon>Aliarcobacter</taxon>
    </lineage>
</organism>
<dbReference type="PANTHER" id="PTHR12589">
    <property type="entry name" value="PYRUVOYL TETRAHYDROBIOPTERIN SYNTHASE"/>
    <property type="match status" value="1"/>
</dbReference>
<accession>A0A6M8MU94</accession>
<keyword evidence="8 11" id="KW-0456">Lyase</keyword>
<dbReference type="Gene3D" id="3.30.479.10">
    <property type="entry name" value="6-pyruvoyl tetrahydropterin synthase/QueD"/>
    <property type="match status" value="1"/>
</dbReference>
<protein>
    <recommendedName>
        <fullName evidence="5">6-carboxy-5,6,7,8-tetrahydropterin synthase</fullName>
        <ecNumber evidence="4">4.1.2.50</ecNumber>
    </recommendedName>
    <alternativeName>
        <fullName evidence="9">Queuosine biosynthesis protein QueD</fullName>
    </alternativeName>
</protein>
<evidence type="ECO:0000256" key="3">
    <source>
        <dbReference type="ARBA" id="ARBA00008900"/>
    </source>
</evidence>